<feature type="non-terminal residue" evidence="7">
    <location>
        <position position="1"/>
    </location>
</feature>
<dbReference type="InterPro" id="IPR036638">
    <property type="entry name" value="HLH_DNA-bd_sf"/>
</dbReference>
<dbReference type="AlphaFoldDB" id="A0A7K4X1C8"/>
<name>A0A7K4X1C8_9TYRA</name>
<gene>
    <name evidence="7" type="primary">Usf2</name>
    <name evidence="7" type="ORF">TACRUB_R13714</name>
</gene>
<keyword evidence="8" id="KW-1185">Reference proteome</keyword>
<dbReference type="InterPro" id="IPR011598">
    <property type="entry name" value="bHLH_dom"/>
</dbReference>
<evidence type="ECO:0000256" key="3">
    <source>
        <dbReference type="ARBA" id="ARBA00023163"/>
    </source>
</evidence>
<evidence type="ECO:0000256" key="5">
    <source>
        <dbReference type="SAM" id="MobiDB-lite"/>
    </source>
</evidence>
<accession>A0A7K4X1C8</accession>
<feature type="domain" description="BHLH" evidence="6">
    <location>
        <begin position="43"/>
        <end position="81"/>
    </location>
</feature>
<dbReference type="InterPro" id="IPR051732">
    <property type="entry name" value="USF"/>
</dbReference>
<reference evidence="7 8" key="1">
    <citation type="submission" date="2019-09" db="EMBL/GenBank/DDBJ databases">
        <title>Bird 10,000 Genomes (B10K) Project - Family phase.</title>
        <authorList>
            <person name="Zhang G."/>
        </authorList>
    </citation>
    <scope>NUCLEOTIDE SEQUENCE [LARGE SCALE GENOMIC DNA]</scope>
    <source>
        <strain evidence="7">B10K-CU-031-13</strain>
        <tissue evidence="7">Muscle</tissue>
    </source>
</reference>
<evidence type="ECO:0000313" key="7">
    <source>
        <dbReference type="EMBL" id="NWR40765.1"/>
    </source>
</evidence>
<feature type="compositionally biased region" description="Basic and acidic residues" evidence="5">
    <location>
        <begin position="34"/>
        <end position="54"/>
    </location>
</feature>
<evidence type="ECO:0000259" key="6">
    <source>
        <dbReference type="PROSITE" id="PS50888"/>
    </source>
</evidence>
<dbReference type="Pfam" id="PF00010">
    <property type="entry name" value="HLH"/>
    <property type="match status" value="1"/>
</dbReference>
<comment type="subcellular location">
    <subcellularLocation>
        <location evidence="1">Nucleus</location>
    </subcellularLocation>
</comment>
<feature type="region of interest" description="Disordered" evidence="5">
    <location>
        <begin position="16"/>
        <end position="56"/>
    </location>
</feature>
<dbReference type="GO" id="GO:0000981">
    <property type="term" value="F:DNA-binding transcription factor activity, RNA polymerase II-specific"/>
    <property type="evidence" value="ECO:0007669"/>
    <property type="project" value="TreeGrafter"/>
</dbReference>
<feature type="non-terminal residue" evidence="7">
    <location>
        <position position="81"/>
    </location>
</feature>
<keyword evidence="3" id="KW-0804">Transcription</keyword>
<dbReference type="EMBL" id="VZRD01002581">
    <property type="protein sequence ID" value="NWR40765.1"/>
    <property type="molecule type" value="Genomic_DNA"/>
</dbReference>
<dbReference type="GO" id="GO:0000978">
    <property type="term" value="F:RNA polymerase II cis-regulatory region sequence-specific DNA binding"/>
    <property type="evidence" value="ECO:0007669"/>
    <property type="project" value="TreeGrafter"/>
</dbReference>
<dbReference type="GO" id="GO:0046983">
    <property type="term" value="F:protein dimerization activity"/>
    <property type="evidence" value="ECO:0007669"/>
    <property type="project" value="InterPro"/>
</dbReference>
<dbReference type="Proteomes" id="UP000540952">
    <property type="component" value="Unassembled WGS sequence"/>
</dbReference>
<organism evidence="7 8">
    <name type="scientific">Tachuris rubrigastra</name>
    <dbReference type="NCBI Taxonomy" id="495162"/>
    <lineage>
        <taxon>Eukaryota</taxon>
        <taxon>Metazoa</taxon>
        <taxon>Chordata</taxon>
        <taxon>Craniata</taxon>
        <taxon>Vertebrata</taxon>
        <taxon>Euteleostomi</taxon>
        <taxon>Archelosauria</taxon>
        <taxon>Archosauria</taxon>
        <taxon>Dinosauria</taxon>
        <taxon>Saurischia</taxon>
        <taxon>Theropoda</taxon>
        <taxon>Coelurosauria</taxon>
        <taxon>Aves</taxon>
        <taxon>Neognathae</taxon>
        <taxon>Neoaves</taxon>
        <taxon>Telluraves</taxon>
        <taxon>Australaves</taxon>
        <taxon>Passeriformes</taxon>
        <taxon>Tyrannidae</taxon>
        <taxon>Tachuris</taxon>
    </lineage>
</organism>
<dbReference type="PANTHER" id="PTHR46117:SF3">
    <property type="entry name" value="FI24210P1"/>
    <property type="match status" value="1"/>
</dbReference>
<protein>
    <submittedName>
        <fullName evidence="7">USF2 factor</fullName>
    </submittedName>
</protein>
<dbReference type="SUPFAM" id="SSF47459">
    <property type="entry name" value="HLH, helix-loop-helix DNA-binding domain"/>
    <property type="match status" value="1"/>
</dbReference>
<dbReference type="PANTHER" id="PTHR46117">
    <property type="entry name" value="FI24210P1"/>
    <property type="match status" value="1"/>
</dbReference>
<keyword evidence="4" id="KW-0539">Nucleus</keyword>
<dbReference type="GO" id="GO:0005634">
    <property type="term" value="C:nucleus"/>
    <property type="evidence" value="ECO:0007669"/>
    <property type="project" value="UniProtKB-SubCell"/>
</dbReference>
<comment type="caution">
    <text evidence="7">The sequence shown here is derived from an EMBL/GenBank/DDBJ whole genome shotgun (WGS) entry which is preliminary data.</text>
</comment>
<evidence type="ECO:0000256" key="4">
    <source>
        <dbReference type="ARBA" id="ARBA00023242"/>
    </source>
</evidence>
<dbReference type="GO" id="GO:0045944">
    <property type="term" value="P:positive regulation of transcription by RNA polymerase II"/>
    <property type="evidence" value="ECO:0007669"/>
    <property type="project" value="UniProtKB-ARBA"/>
</dbReference>
<evidence type="ECO:0000256" key="2">
    <source>
        <dbReference type="ARBA" id="ARBA00023015"/>
    </source>
</evidence>
<sequence>GQFYVMMTPQDVLQAGGTQRSLAPHGHPYSPKLEGPRVPRDERRRAQHNEVERRRRDKINNWIVQLSKIIPDCGADSGKSG</sequence>
<dbReference type="Gene3D" id="4.10.280.10">
    <property type="entry name" value="Helix-loop-helix DNA-binding domain"/>
    <property type="match status" value="1"/>
</dbReference>
<evidence type="ECO:0000256" key="1">
    <source>
        <dbReference type="ARBA" id="ARBA00004123"/>
    </source>
</evidence>
<dbReference type="FunFam" id="4.10.280.10:FF:000155">
    <property type="entry name" value="Upstream stimulatory factor 2"/>
    <property type="match status" value="1"/>
</dbReference>
<dbReference type="PROSITE" id="PS50888">
    <property type="entry name" value="BHLH"/>
    <property type="match status" value="1"/>
</dbReference>
<proteinExistence type="predicted"/>
<evidence type="ECO:0000313" key="8">
    <source>
        <dbReference type="Proteomes" id="UP000540952"/>
    </source>
</evidence>
<keyword evidence="2" id="KW-0805">Transcription regulation</keyword>